<dbReference type="SUPFAM" id="SSF64518">
    <property type="entry name" value="Phase 1 flagellin"/>
    <property type="match status" value="1"/>
</dbReference>
<dbReference type="PRINTS" id="PR01005">
    <property type="entry name" value="FLGHOOKAP1"/>
</dbReference>
<protein>
    <recommendedName>
        <fullName evidence="2">Flagellar hook-associated protein 1</fullName>
        <shortName evidence="2">HAP1</shortName>
    </recommendedName>
</protein>
<organism evidence="4 5">
    <name type="scientific">Vibrio lentus</name>
    <dbReference type="NCBI Taxonomy" id="136468"/>
    <lineage>
        <taxon>Bacteria</taxon>
        <taxon>Pseudomonadati</taxon>
        <taxon>Pseudomonadota</taxon>
        <taxon>Gammaproteobacteria</taxon>
        <taxon>Vibrionales</taxon>
        <taxon>Vibrionaceae</taxon>
        <taxon>Vibrio</taxon>
    </lineage>
</organism>
<accession>A0A4V5RNU1</accession>
<evidence type="ECO:0000259" key="3">
    <source>
        <dbReference type="Pfam" id="PF06429"/>
    </source>
</evidence>
<dbReference type="RefSeq" id="WP_276505133.1">
    <property type="nucleotide sequence ID" value="NZ_SYVO01000146.1"/>
</dbReference>
<keyword evidence="4" id="KW-0969">Cilium</keyword>
<evidence type="ECO:0000313" key="4">
    <source>
        <dbReference type="EMBL" id="TKG00449.1"/>
    </source>
</evidence>
<dbReference type="GO" id="GO:0005576">
    <property type="term" value="C:extracellular region"/>
    <property type="evidence" value="ECO:0007669"/>
    <property type="project" value="UniProtKB-SubCell"/>
</dbReference>
<dbReference type="Proteomes" id="UP000305840">
    <property type="component" value="Unassembled WGS sequence"/>
</dbReference>
<dbReference type="EMBL" id="SYVO01000146">
    <property type="protein sequence ID" value="TKG00449.1"/>
    <property type="molecule type" value="Genomic_DNA"/>
</dbReference>
<keyword evidence="2" id="KW-0975">Bacterial flagellum</keyword>
<name>A0A4V5RNU1_9VIBR</name>
<keyword evidence="4" id="KW-0282">Flagellum</keyword>
<dbReference type="AlphaFoldDB" id="A0A4V5RNU1"/>
<comment type="similarity">
    <text evidence="1 2">Belongs to the flagella basal body rod proteins family.</text>
</comment>
<gene>
    <name evidence="2 4" type="primary">flgK</name>
    <name evidence="4" type="ORF">FCV91_24780</name>
</gene>
<feature type="non-terminal residue" evidence="4">
    <location>
        <position position="1"/>
    </location>
</feature>
<dbReference type="GO" id="GO:0005198">
    <property type="term" value="F:structural molecule activity"/>
    <property type="evidence" value="ECO:0007669"/>
    <property type="project" value="UniProtKB-UniRule"/>
</dbReference>
<keyword evidence="4" id="KW-0966">Cell projection</keyword>
<feature type="domain" description="Flagellar basal-body/hook protein C-terminal" evidence="3">
    <location>
        <begin position="92"/>
        <end position="131"/>
    </location>
</feature>
<dbReference type="PANTHER" id="PTHR30033">
    <property type="entry name" value="FLAGELLAR HOOK-ASSOCIATED PROTEIN 1"/>
    <property type="match status" value="1"/>
</dbReference>
<dbReference type="GO" id="GO:0044780">
    <property type="term" value="P:bacterial-type flagellum assembly"/>
    <property type="evidence" value="ECO:0007669"/>
    <property type="project" value="InterPro"/>
</dbReference>
<dbReference type="Pfam" id="PF06429">
    <property type="entry name" value="Flg_bbr_C"/>
    <property type="match status" value="1"/>
</dbReference>
<dbReference type="InterPro" id="IPR002371">
    <property type="entry name" value="FlgK"/>
</dbReference>
<sequence length="132" mass="14239">VTINGTTFELTAGAVANDKFTANLVPSEGDNGNLRKLQDLQTGKILNDGESTILDLYHNLNTNTGLKASTANRLSDIATLEKESAQERIASVSGVNLDEEAANMMKFQQAYMASSRIMQAANDTFNTILALR</sequence>
<comment type="subcellular location">
    <subcellularLocation>
        <location evidence="2">Bacterial flagellum</location>
    </subcellularLocation>
    <subcellularLocation>
        <location evidence="2">Secreted</location>
    </subcellularLocation>
</comment>
<dbReference type="PANTHER" id="PTHR30033:SF1">
    <property type="entry name" value="FLAGELLAR HOOK-ASSOCIATED PROTEIN 1"/>
    <property type="match status" value="1"/>
</dbReference>
<evidence type="ECO:0000256" key="2">
    <source>
        <dbReference type="RuleBase" id="RU362065"/>
    </source>
</evidence>
<comment type="caution">
    <text evidence="4">The sequence shown here is derived from an EMBL/GenBank/DDBJ whole genome shotgun (WGS) entry which is preliminary data.</text>
</comment>
<reference evidence="4 5" key="1">
    <citation type="submission" date="2019-04" db="EMBL/GenBank/DDBJ databases">
        <title>A reverse ecology approach based on a biological definition of microbial populations.</title>
        <authorList>
            <person name="Arevalo P."/>
            <person name="Vaninsberghe D."/>
            <person name="Elsherbini J."/>
            <person name="Gore J."/>
            <person name="Polz M."/>
        </authorList>
    </citation>
    <scope>NUCLEOTIDE SEQUENCE [LARGE SCALE GENOMIC DNA]</scope>
    <source>
        <strain evidence="4 5">10N.222.48.A1</strain>
    </source>
</reference>
<keyword evidence="2" id="KW-0964">Secreted</keyword>
<dbReference type="InterPro" id="IPR010930">
    <property type="entry name" value="Flg_bb/hook_C_dom"/>
</dbReference>
<dbReference type="GO" id="GO:0009424">
    <property type="term" value="C:bacterial-type flagellum hook"/>
    <property type="evidence" value="ECO:0007669"/>
    <property type="project" value="UniProtKB-UniRule"/>
</dbReference>
<evidence type="ECO:0000256" key="1">
    <source>
        <dbReference type="ARBA" id="ARBA00009677"/>
    </source>
</evidence>
<evidence type="ECO:0000313" key="5">
    <source>
        <dbReference type="Proteomes" id="UP000305840"/>
    </source>
</evidence>
<proteinExistence type="inferred from homology"/>